<reference evidence="2" key="1">
    <citation type="submission" date="2020-12" db="EMBL/GenBank/DDBJ databases">
        <title>Metabolic potential, ecology and presence of endohyphal bacteria is reflected in genomic diversity of Mucoromycotina.</title>
        <authorList>
            <person name="Muszewska A."/>
            <person name="Okrasinska A."/>
            <person name="Steczkiewicz K."/>
            <person name="Drgas O."/>
            <person name="Orlowska M."/>
            <person name="Perlinska-Lenart U."/>
            <person name="Aleksandrzak-Piekarczyk T."/>
            <person name="Szatraj K."/>
            <person name="Zielenkiewicz U."/>
            <person name="Pilsyk S."/>
            <person name="Malc E."/>
            <person name="Mieczkowski P."/>
            <person name="Kruszewska J.S."/>
            <person name="Biernat P."/>
            <person name="Pawlowska J."/>
        </authorList>
    </citation>
    <scope>NUCLEOTIDE SEQUENCE</scope>
    <source>
        <strain evidence="2">WA0000017839</strain>
    </source>
</reference>
<dbReference type="Pfam" id="PF08445">
    <property type="entry name" value="FR47"/>
    <property type="match status" value="1"/>
</dbReference>
<dbReference type="EMBL" id="JAEPRD010000005">
    <property type="protein sequence ID" value="KAG2212685.1"/>
    <property type="molecule type" value="Genomic_DNA"/>
</dbReference>
<dbReference type="SUPFAM" id="SSF55729">
    <property type="entry name" value="Acyl-CoA N-acyltransferases (Nat)"/>
    <property type="match status" value="1"/>
</dbReference>
<dbReference type="AlphaFoldDB" id="A0A8H7RLN6"/>
<evidence type="ECO:0000313" key="2">
    <source>
        <dbReference type="EMBL" id="KAG2212685.1"/>
    </source>
</evidence>
<organism evidence="2 3">
    <name type="scientific">Mucor saturninus</name>
    <dbReference type="NCBI Taxonomy" id="64648"/>
    <lineage>
        <taxon>Eukaryota</taxon>
        <taxon>Fungi</taxon>
        <taxon>Fungi incertae sedis</taxon>
        <taxon>Mucoromycota</taxon>
        <taxon>Mucoromycotina</taxon>
        <taxon>Mucoromycetes</taxon>
        <taxon>Mucorales</taxon>
        <taxon>Mucorineae</taxon>
        <taxon>Mucoraceae</taxon>
        <taxon>Mucor</taxon>
    </lineage>
</organism>
<sequence length="282" mass="32039">MAKYIIEHYKTEADFLQVTGPHLQEKEAYNSVFLSSLPKDRTCYYSAVLDATNTVVFALYAIQDSFLYTSYSKDVDAVQMLVSDILAADFSFQAFFAYEPSLGVIKKLMKEANRTTKCADQMWSHIIKQVQWSSRSLALKKTAILKQATSDDFSVLREYTQGFLHDASPDLVRVMGVDIDQMCCNTIESGNAYLLFVDNIPVSMTWKRRPLNEGCSVAYVYTPPKYRHQGFGGACVAMCTELFLQEFKYATLFIKGSQDPHNNMYTKIGYQLIGEVGRYTIE</sequence>
<comment type="caution">
    <text evidence="2">The sequence shown here is derived from an EMBL/GenBank/DDBJ whole genome shotgun (WGS) entry which is preliminary data.</text>
</comment>
<feature type="domain" description="N-acetyltransferase" evidence="1">
    <location>
        <begin position="143"/>
        <end position="282"/>
    </location>
</feature>
<name>A0A8H7RLN6_9FUNG</name>
<keyword evidence="3" id="KW-1185">Reference proteome</keyword>
<dbReference type="OrthoDB" id="61870at2759"/>
<protein>
    <recommendedName>
        <fullName evidence="1">N-acetyltransferase domain-containing protein</fullName>
    </recommendedName>
</protein>
<dbReference type="InterPro" id="IPR013653">
    <property type="entry name" value="GCN5-like_dom"/>
</dbReference>
<dbReference type="PROSITE" id="PS51186">
    <property type="entry name" value="GNAT"/>
    <property type="match status" value="1"/>
</dbReference>
<dbReference type="InterPro" id="IPR000182">
    <property type="entry name" value="GNAT_dom"/>
</dbReference>
<dbReference type="Gene3D" id="3.40.630.30">
    <property type="match status" value="1"/>
</dbReference>
<evidence type="ECO:0000313" key="3">
    <source>
        <dbReference type="Proteomes" id="UP000603453"/>
    </source>
</evidence>
<accession>A0A8H7RLN6</accession>
<dbReference type="Proteomes" id="UP000603453">
    <property type="component" value="Unassembled WGS sequence"/>
</dbReference>
<dbReference type="GO" id="GO:0016747">
    <property type="term" value="F:acyltransferase activity, transferring groups other than amino-acyl groups"/>
    <property type="evidence" value="ECO:0007669"/>
    <property type="project" value="InterPro"/>
</dbReference>
<gene>
    <name evidence="2" type="ORF">INT47_000662</name>
</gene>
<dbReference type="InterPro" id="IPR016181">
    <property type="entry name" value="Acyl_CoA_acyltransferase"/>
</dbReference>
<evidence type="ECO:0000259" key="1">
    <source>
        <dbReference type="PROSITE" id="PS51186"/>
    </source>
</evidence>
<proteinExistence type="predicted"/>